<dbReference type="InterPro" id="IPR044651">
    <property type="entry name" value="OTSB-like"/>
</dbReference>
<gene>
    <name evidence="5" type="ORF">POPTR_T159300</name>
</gene>
<comment type="cofactor">
    <cofactor evidence="2">
        <name>a divalent metal cation</name>
        <dbReference type="ChEBI" id="CHEBI:60240"/>
    </cofactor>
</comment>
<dbReference type="GO" id="GO:0004805">
    <property type="term" value="F:trehalose-phosphatase activity"/>
    <property type="evidence" value="ECO:0007669"/>
    <property type="project" value="UniProtKB-EC"/>
</dbReference>
<reference evidence="5" key="2">
    <citation type="submission" date="2017-07" db="EMBL/GenBank/DDBJ databases">
        <title>WGS assembly of Populus trichocarpa.</title>
        <authorList>
            <person name="Tuskan G."/>
            <person name="Difazio S."/>
            <person name="Jansson S."/>
            <person name="Bohlmann J."/>
            <person name="Grigoriev I."/>
            <person name="Hellsten U."/>
            <person name="Putnam N."/>
            <person name="Ralph S."/>
            <person name="Rombauts S."/>
            <person name="Salamov A."/>
            <person name="Schein J."/>
            <person name="Sterck L."/>
            <person name="Aerts A."/>
            <person name="Bhalerao R."/>
            <person name="Bhalerao R."/>
            <person name="Blaudez D."/>
            <person name="Boerjan W."/>
            <person name="Brun A."/>
            <person name="Brunner A."/>
            <person name="Busov V."/>
            <person name="Campbell M."/>
            <person name="Carlson J."/>
            <person name="Chalot M."/>
            <person name="Chapman J."/>
            <person name="Chen G."/>
            <person name="Cooper D."/>
            <person name="Coutinho P."/>
            <person name="Couturier J."/>
            <person name="Covert S."/>
            <person name="Cronk Q."/>
            <person name="Cunningham R."/>
            <person name="Davis J."/>
            <person name="Degroeve S."/>
            <person name="Dejardin A."/>
            <person name="Depamphilis C."/>
            <person name="Detter J."/>
            <person name="Dirks B."/>
            <person name="Dubchak I."/>
            <person name="Duplessis S."/>
            <person name="Ehlting J."/>
            <person name="Ellis B."/>
            <person name="Gendler K."/>
            <person name="Goodstein D."/>
            <person name="Gribskov M."/>
            <person name="Grimwood J."/>
            <person name="Groover A."/>
            <person name="Gunter L."/>
            <person name="Hamberger B."/>
            <person name="Heinze B."/>
            <person name="Helariutta Y."/>
            <person name="Henrissat B."/>
            <person name="Holligan D."/>
            <person name="Holt R."/>
            <person name="Huang W."/>
            <person name="Islam-Faridi N."/>
            <person name="Jones S."/>
            <person name="Jones-Rhoades M."/>
            <person name="Jorgensen R."/>
            <person name="Joshi C."/>
            <person name="Kangasjarvi J."/>
            <person name="Karlsson J."/>
            <person name="Kelleher C."/>
            <person name="Kirkpatrick R."/>
            <person name="Kirst M."/>
            <person name="Kohler A."/>
            <person name="Kalluri U."/>
            <person name="Larimer F."/>
            <person name="Leebens-Mack J."/>
            <person name="Leple J."/>
            <person name="Locascio P."/>
            <person name="Lou Y."/>
            <person name="Lucas S."/>
            <person name="Martin F."/>
            <person name="Montanini B."/>
            <person name="Napoli C."/>
            <person name="Nelson D."/>
            <person name="Nelson C."/>
            <person name="Nieminen K."/>
            <person name="Nilsson O."/>
            <person name="Pereda V."/>
            <person name="Peter G."/>
            <person name="Philippe R."/>
            <person name="Pilate G."/>
            <person name="Poliakov A."/>
            <person name="Razumovskaya J."/>
            <person name="Richardson P."/>
            <person name="Rinaldi C."/>
            <person name="Ritland K."/>
            <person name="Rouze P."/>
            <person name="Ryaboy D."/>
            <person name="Schmutz J."/>
            <person name="Schrader J."/>
            <person name="Segerman B."/>
            <person name="Shin H."/>
            <person name="Siddiqui A."/>
            <person name="Sterky F."/>
            <person name="Terry A."/>
            <person name="Tsai C."/>
            <person name="Uberbacher E."/>
            <person name="Unneberg P."/>
            <person name="Vahala J."/>
            <person name="Wall K."/>
            <person name="Wessler S."/>
            <person name="Yang G."/>
            <person name="Yin T."/>
            <person name="Douglas C."/>
            <person name="Marra M."/>
            <person name="Sandberg G."/>
            <person name="Van De Peer Y."/>
            <person name="Rokhsar D."/>
        </authorList>
    </citation>
    <scope>NUCLEOTIDE SEQUENCE</scope>
    <source>
        <strain evidence="5">Nisqually-1</strain>
    </source>
</reference>
<evidence type="ECO:0008006" key="6">
    <source>
        <dbReference type="Google" id="ProtNLM"/>
    </source>
</evidence>
<dbReference type="InParanoid" id="A0A2K1R4N9"/>
<evidence type="ECO:0000313" key="5">
    <source>
        <dbReference type="EMBL" id="PNS22255.1"/>
    </source>
</evidence>
<comment type="function">
    <text evidence="4">Removes the phosphate from trehalose 6-phosphate to produce free trehalose. Trehalose accumulation in plant may improve abiotic stress tolerance.</text>
</comment>
<dbReference type="Gene3D" id="3.40.50.1000">
    <property type="entry name" value="HAD superfamily/HAD-like"/>
    <property type="match status" value="1"/>
</dbReference>
<dbReference type="InterPro" id="IPR036412">
    <property type="entry name" value="HAD-like_sf"/>
</dbReference>
<keyword evidence="3" id="KW-0378">Hydrolase</keyword>
<sequence>MKESLVSSNFDDVLPIYVGDDRTDGDAFKILRERNCGYGILVSKSPKESNAYYSLRDPSEVMEFLMFLVTWKKSSAQ</sequence>
<evidence type="ECO:0000256" key="3">
    <source>
        <dbReference type="ARBA" id="ARBA00022801"/>
    </source>
</evidence>
<reference evidence="5" key="1">
    <citation type="journal article" date="2006" name="Science">
        <title>The genome of black cottonwood, Populus trichocarpa (Torr. &amp; Gray).</title>
        <authorList>
            <person name="Tuskan G.A."/>
            <person name="Difazio S."/>
            <person name="Jansson S."/>
            <person name="Bohlmann J."/>
            <person name="Grigoriev I."/>
            <person name="Hellsten U."/>
            <person name="Putnam N."/>
            <person name="Ralph S."/>
            <person name="Rombauts S."/>
            <person name="Salamov A."/>
            <person name="Schein J."/>
            <person name="Sterck L."/>
            <person name="Aerts A."/>
            <person name="Bhalerao R.R."/>
            <person name="Bhalerao R.P."/>
            <person name="Blaudez D."/>
            <person name="Boerjan W."/>
            <person name="Brun A."/>
            <person name="Brunner A."/>
            <person name="Busov V."/>
            <person name="Campbell M."/>
            <person name="Carlson J."/>
            <person name="Chalot M."/>
            <person name="Chapman J."/>
            <person name="Chen G.L."/>
            <person name="Cooper D."/>
            <person name="Coutinho P.M."/>
            <person name="Couturier J."/>
            <person name="Covert S."/>
            <person name="Cronk Q."/>
            <person name="Cunningham R."/>
            <person name="Davis J."/>
            <person name="Degroeve S."/>
            <person name="Dejardin A."/>
            <person name="Depamphilis C."/>
            <person name="Detter J."/>
            <person name="Dirks B."/>
            <person name="Dubchak I."/>
            <person name="Duplessis S."/>
            <person name="Ehlting J."/>
            <person name="Ellis B."/>
            <person name="Gendler K."/>
            <person name="Goodstein D."/>
            <person name="Gribskov M."/>
            <person name="Grimwood J."/>
            <person name="Groover A."/>
            <person name="Gunter L."/>
            <person name="Hamberger B."/>
            <person name="Heinze B."/>
            <person name="Helariutta Y."/>
            <person name="Henrissat B."/>
            <person name="Holligan D."/>
            <person name="Holt R."/>
            <person name="Huang W."/>
            <person name="Islam-Faridi N."/>
            <person name="Jones S."/>
            <person name="Jones-Rhoades M."/>
            <person name="Jorgensen R."/>
            <person name="Joshi C."/>
            <person name="Kangasjarvi J."/>
            <person name="Karlsson J."/>
            <person name="Kelleher C."/>
            <person name="Kirkpatrick R."/>
            <person name="Kirst M."/>
            <person name="Kohler A."/>
            <person name="Kalluri U."/>
            <person name="Larimer F."/>
            <person name="Leebens-Mack J."/>
            <person name="Leple J.C."/>
            <person name="Locascio P."/>
            <person name="Lou Y."/>
            <person name="Lucas S."/>
            <person name="Martin F."/>
            <person name="Montanini B."/>
            <person name="Napoli C."/>
            <person name="Nelson D.R."/>
            <person name="Nelson C."/>
            <person name="Nieminen K."/>
            <person name="Nilsson O."/>
            <person name="Pereda V."/>
            <person name="Peter G."/>
            <person name="Philippe R."/>
            <person name="Pilate G."/>
            <person name="Poliakov A."/>
            <person name="Razumovskaya J."/>
            <person name="Richardson P."/>
            <person name="Rinaldi C."/>
            <person name="Ritland K."/>
            <person name="Rouze P."/>
            <person name="Ryaboy D."/>
            <person name="Schmutz J."/>
            <person name="Schrader J."/>
            <person name="Segerman B."/>
            <person name="Shin H."/>
            <person name="Siddiqui A."/>
            <person name="Sterky F."/>
            <person name="Terry A."/>
            <person name="Tsai C.J."/>
            <person name="Uberbacher E."/>
            <person name="Unneberg P."/>
            <person name="Vahala J."/>
            <person name="Wall K."/>
            <person name="Wessler S."/>
            <person name="Yang G."/>
            <person name="Yin T."/>
            <person name="Douglas C."/>
            <person name="Marra M."/>
            <person name="Sandberg G."/>
            <person name="Van de Peer Y."/>
            <person name="Rokhsar D."/>
        </authorList>
    </citation>
    <scope>NUCLEOTIDE SEQUENCE [LARGE SCALE GENOMIC DNA]</scope>
    <source>
        <strain evidence="5">Nisqually-1</strain>
    </source>
</reference>
<dbReference type="AlphaFoldDB" id="A0A2K1R4N9"/>
<proteinExistence type="predicted"/>
<dbReference type="Pfam" id="PF02358">
    <property type="entry name" value="Trehalose_PPase"/>
    <property type="match status" value="1"/>
</dbReference>
<dbReference type="SUPFAM" id="SSF56784">
    <property type="entry name" value="HAD-like"/>
    <property type="match status" value="1"/>
</dbReference>
<dbReference type="InterPro" id="IPR003337">
    <property type="entry name" value="Trehalose_PPase"/>
</dbReference>
<evidence type="ECO:0000256" key="1">
    <source>
        <dbReference type="ARBA" id="ARBA00000500"/>
    </source>
</evidence>
<dbReference type="InterPro" id="IPR023214">
    <property type="entry name" value="HAD_sf"/>
</dbReference>
<dbReference type="GO" id="GO:0005992">
    <property type="term" value="P:trehalose biosynthetic process"/>
    <property type="evidence" value="ECO:0007669"/>
    <property type="project" value="InterPro"/>
</dbReference>
<dbReference type="EMBL" id="KZ623620">
    <property type="protein sequence ID" value="PNS22255.1"/>
    <property type="molecule type" value="Genomic_DNA"/>
</dbReference>
<evidence type="ECO:0000256" key="2">
    <source>
        <dbReference type="ARBA" id="ARBA00001968"/>
    </source>
</evidence>
<dbReference type="PANTHER" id="PTHR43768:SF27">
    <property type="entry name" value="TREHALOSE-PHOSPHATE PHOSPHATASE A"/>
    <property type="match status" value="1"/>
</dbReference>
<organism evidence="5">
    <name type="scientific">Populus trichocarpa</name>
    <name type="common">Western balsam poplar</name>
    <name type="synonym">Populus balsamifera subsp. trichocarpa</name>
    <dbReference type="NCBI Taxonomy" id="3694"/>
    <lineage>
        <taxon>Eukaryota</taxon>
        <taxon>Viridiplantae</taxon>
        <taxon>Streptophyta</taxon>
        <taxon>Embryophyta</taxon>
        <taxon>Tracheophyta</taxon>
        <taxon>Spermatophyta</taxon>
        <taxon>Magnoliopsida</taxon>
        <taxon>eudicotyledons</taxon>
        <taxon>Gunneridae</taxon>
        <taxon>Pentapetalae</taxon>
        <taxon>rosids</taxon>
        <taxon>fabids</taxon>
        <taxon>Malpighiales</taxon>
        <taxon>Salicaceae</taxon>
        <taxon>Saliceae</taxon>
        <taxon>Populus</taxon>
    </lineage>
</organism>
<protein>
    <recommendedName>
        <fullName evidence="6">Trehalose 6-phosphate phosphatase</fullName>
    </recommendedName>
</protein>
<evidence type="ECO:0000256" key="4">
    <source>
        <dbReference type="ARBA" id="ARBA00025274"/>
    </source>
</evidence>
<dbReference type="STRING" id="3694.A0A2K1R4N9"/>
<comment type="catalytic activity">
    <reaction evidence="1">
        <text>alpha,alpha-trehalose 6-phosphate + H2O = alpha,alpha-trehalose + phosphate</text>
        <dbReference type="Rhea" id="RHEA:23420"/>
        <dbReference type="ChEBI" id="CHEBI:15377"/>
        <dbReference type="ChEBI" id="CHEBI:16551"/>
        <dbReference type="ChEBI" id="CHEBI:43474"/>
        <dbReference type="ChEBI" id="CHEBI:58429"/>
        <dbReference type="EC" id="3.1.3.12"/>
    </reaction>
</comment>
<accession>A0A2K1R4N9</accession>
<name>A0A2K1R4N9_POPTR</name>
<dbReference type="PANTHER" id="PTHR43768">
    <property type="entry name" value="TREHALOSE 6-PHOSPHATE PHOSPHATASE"/>
    <property type="match status" value="1"/>
</dbReference>